<evidence type="ECO:0000313" key="14">
    <source>
        <dbReference type="Proteomes" id="UP000004263"/>
    </source>
</evidence>
<dbReference type="GO" id="GO:0006935">
    <property type="term" value="P:chemotaxis"/>
    <property type="evidence" value="ECO:0007669"/>
    <property type="project" value="UniProtKB-KW"/>
</dbReference>
<dbReference type="OrthoDB" id="9760371at2"/>
<dbReference type="PROSITE" id="PS50111">
    <property type="entry name" value="CHEMOTAXIS_TRANSDUC_2"/>
    <property type="match status" value="1"/>
</dbReference>
<dbReference type="STRING" id="207949.RED65_09279"/>
<dbReference type="Proteomes" id="UP000004263">
    <property type="component" value="Unassembled WGS sequence"/>
</dbReference>
<gene>
    <name evidence="13" type="ORF">RED65_09279</name>
</gene>
<dbReference type="CDD" id="cd18773">
    <property type="entry name" value="PDC1_HK_sensor"/>
    <property type="match status" value="1"/>
</dbReference>
<keyword evidence="5 10" id="KW-1133">Transmembrane helix</keyword>
<evidence type="ECO:0000256" key="2">
    <source>
        <dbReference type="ARBA" id="ARBA00022475"/>
    </source>
</evidence>
<dbReference type="PANTHER" id="PTHR32089">
    <property type="entry name" value="METHYL-ACCEPTING CHEMOTAXIS PROTEIN MCPB"/>
    <property type="match status" value="1"/>
</dbReference>
<dbReference type="EMBL" id="AAQH01000001">
    <property type="protein sequence ID" value="EAT13572.1"/>
    <property type="molecule type" value="Genomic_DNA"/>
</dbReference>
<reference evidence="13 14" key="1">
    <citation type="submission" date="2006-03" db="EMBL/GenBank/DDBJ databases">
        <authorList>
            <person name="Pinhassi J."/>
            <person name="Pedros-Alio C."/>
            <person name="Ferriera S."/>
            <person name="Johnson J."/>
            <person name="Kravitz S."/>
            <person name="Halpern A."/>
            <person name="Remington K."/>
            <person name="Beeson K."/>
            <person name="Tran B."/>
            <person name="Rogers Y.-H."/>
            <person name="Friedman R."/>
            <person name="Venter J.C."/>
        </authorList>
    </citation>
    <scope>NUCLEOTIDE SEQUENCE [LARGE SCALE GENOMIC DNA]</scope>
    <source>
        <strain evidence="13 14">RED65</strain>
    </source>
</reference>
<proteinExistence type="inferred from homology"/>
<protein>
    <submittedName>
        <fullName evidence="13">Chemotaxis sensory transducer, Cache sensor</fullName>
    </submittedName>
</protein>
<comment type="subcellular location">
    <subcellularLocation>
        <location evidence="1">Cell membrane</location>
        <topology evidence="1">Multi-pass membrane protein</topology>
    </subcellularLocation>
</comment>
<accession>Q1N6M0</accession>
<feature type="domain" description="HAMP" evidence="12">
    <location>
        <begin position="317"/>
        <end position="371"/>
    </location>
</feature>
<evidence type="ECO:0000259" key="11">
    <source>
        <dbReference type="PROSITE" id="PS50111"/>
    </source>
</evidence>
<evidence type="ECO:0000256" key="6">
    <source>
        <dbReference type="ARBA" id="ARBA00023136"/>
    </source>
</evidence>
<evidence type="ECO:0000256" key="8">
    <source>
        <dbReference type="ARBA" id="ARBA00029447"/>
    </source>
</evidence>
<dbReference type="InterPro" id="IPR003660">
    <property type="entry name" value="HAMP_dom"/>
</dbReference>
<dbReference type="GO" id="GO:0007165">
    <property type="term" value="P:signal transduction"/>
    <property type="evidence" value="ECO:0007669"/>
    <property type="project" value="UniProtKB-KW"/>
</dbReference>
<dbReference type="InterPro" id="IPR029151">
    <property type="entry name" value="Sensor-like_sf"/>
</dbReference>
<sequence>MTIRTRFLVLLISAVVLPVLIVSIMATLQARDSAIEAFQDQSTSEIAKIDQMFNMYLDGLAADVEFLADTEQLRALDSSTAKYTMANAPKMNALAGSSAEAEAFKLLEDFGTNQEGLAYVYLGLDDSGYVQWPQESLSEYDPVKRPWYQQSRESNGETNRTEAYKDFLTGDPILGYTHGFTTSSGLKGVMALDVSLGRLTQIVNSVRFGKEGYLILIEDTGNILADAANPDNNFKKPEDVGDQYVKMANSEGLAQIELNGREWFARSFVSDHTGWKFIGLKPASEVFAASSRLEASIALVSVVLVAIFIAVGFWMTSIISRPIQRVTENMEEVAQGEGDLTKRMRIKSQDETGKMAGAFNQFIEIVHQLVKEIKSGAVDIKEQAERADVLSDRVGQSADHQVRSIEQVTTAFDEMVATSNEVAKSCSETAQAADESERYVEQGQRYIDSTASSVHSLEEVLADSNQAMETLVEQSGNITSILDTIRGIAEQTNLLALNAAIEAARAGEQGRGFAVVADEVRTLAGKTAESTEEIDNLLSTLTTQTENVANKLASSTNHSRSTVEATEQTREVFGSIQASVSRIRDMTTQIAAAAEEQYQVGEEIQKNIIAINQEASNNNESAEELRDNSKSLGGVAKELTSLVERFKV</sequence>
<dbReference type="Gene3D" id="3.30.450.20">
    <property type="entry name" value="PAS domain"/>
    <property type="match status" value="2"/>
</dbReference>
<dbReference type="Pfam" id="PF00672">
    <property type="entry name" value="HAMP"/>
    <property type="match status" value="1"/>
</dbReference>
<evidence type="ECO:0000256" key="3">
    <source>
        <dbReference type="ARBA" id="ARBA00022500"/>
    </source>
</evidence>
<evidence type="ECO:0000256" key="7">
    <source>
        <dbReference type="ARBA" id="ARBA00023224"/>
    </source>
</evidence>
<evidence type="ECO:0000256" key="10">
    <source>
        <dbReference type="SAM" id="Phobius"/>
    </source>
</evidence>
<dbReference type="CDD" id="cd12912">
    <property type="entry name" value="PDC2_MCP_like"/>
    <property type="match status" value="1"/>
</dbReference>
<dbReference type="SMART" id="SM00283">
    <property type="entry name" value="MA"/>
    <property type="match status" value="1"/>
</dbReference>
<dbReference type="Pfam" id="PF00015">
    <property type="entry name" value="MCPsignal"/>
    <property type="match status" value="1"/>
</dbReference>
<dbReference type="InterPro" id="IPR004089">
    <property type="entry name" value="MCPsignal_dom"/>
</dbReference>
<keyword evidence="4 10" id="KW-0812">Transmembrane</keyword>
<evidence type="ECO:0000256" key="4">
    <source>
        <dbReference type="ARBA" id="ARBA00022692"/>
    </source>
</evidence>
<name>Q1N6M0_9GAMM</name>
<dbReference type="GO" id="GO:0005886">
    <property type="term" value="C:plasma membrane"/>
    <property type="evidence" value="ECO:0007669"/>
    <property type="project" value="UniProtKB-SubCell"/>
</dbReference>
<keyword evidence="14" id="KW-1185">Reference proteome</keyword>
<feature type="transmembrane region" description="Helical" evidence="10">
    <location>
        <begin position="295"/>
        <end position="315"/>
    </location>
</feature>
<keyword evidence="6 10" id="KW-0472">Membrane</keyword>
<dbReference type="SUPFAM" id="SSF58104">
    <property type="entry name" value="Methyl-accepting chemotaxis protein (MCP) signaling domain"/>
    <property type="match status" value="1"/>
</dbReference>
<keyword evidence="7 9" id="KW-0807">Transducer</keyword>
<evidence type="ECO:0000256" key="1">
    <source>
        <dbReference type="ARBA" id="ARBA00004651"/>
    </source>
</evidence>
<dbReference type="AlphaFoldDB" id="Q1N6M0"/>
<dbReference type="CDD" id="cd06225">
    <property type="entry name" value="HAMP"/>
    <property type="match status" value="1"/>
</dbReference>
<dbReference type="HOGENOM" id="CLU_000445_107_19_6"/>
<evidence type="ECO:0000259" key="12">
    <source>
        <dbReference type="PROSITE" id="PS50885"/>
    </source>
</evidence>
<evidence type="ECO:0000313" key="13">
    <source>
        <dbReference type="EMBL" id="EAT13572.1"/>
    </source>
</evidence>
<organism evidence="13 14">
    <name type="scientific">Bermanella marisrubri</name>
    <dbReference type="NCBI Taxonomy" id="207949"/>
    <lineage>
        <taxon>Bacteria</taxon>
        <taxon>Pseudomonadati</taxon>
        <taxon>Pseudomonadota</taxon>
        <taxon>Gammaproteobacteria</taxon>
        <taxon>Oceanospirillales</taxon>
        <taxon>Oceanospirillaceae</taxon>
        <taxon>Bermanella</taxon>
    </lineage>
</organism>
<dbReference type="FunFam" id="1.10.287.950:FF:000001">
    <property type="entry name" value="Methyl-accepting chemotaxis sensory transducer"/>
    <property type="match status" value="1"/>
</dbReference>
<dbReference type="PROSITE" id="PS50885">
    <property type="entry name" value="HAMP"/>
    <property type="match status" value="1"/>
</dbReference>
<keyword evidence="2" id="KW-1003">Cell membrane</keyword>
<comment type="caution">
    <text evidence="13">The sequence shown here is derived from an EMBL/GenBank/DDBJ whole genome shotgun (WGS) entry which is preliminary data.</text>
</comment>
<evidence type="ECO:0000256" key="5">
    <source>
        <dbReference type="ARBA" id="ARBA00022989"/>
    </source>
</evidence>
<dbReference type="Pfam" id="PF02743">
    <property type="entry name" value="dCache_1"/>
    <property type="match status" value="1"/>
</dbReference>
<evidence type="ECO:0000256" key="9">
    <source>
        <dbReference type="PROSITE-ProRule" id="PRU00284"/>
    </source>
</evidence>
<feature type="domain" description="Methyl-accepting transducer" evidence="11">
    <location>
        <begin position="376"/>
        <end position="612"/>
    </location>
</feature>
<dbReference type="RefSeq" id="WP_007016993.1">
    <property type="nucleotide sequence ID" value="NZ_CH724113.1"/>
</dbReference>
<comment type="similarity">
    <text evidence="8">Belongs to the methyl-accepting chemotaxis (MCP) protein family.</text>
</comment>
<dbReference type="Gene3D" id="1.10.287.950">
    <property type="entry name" value="Methyl-accepting chemotaxis protein"/>
    <property type="match status" value="1"/>
</dbReference>
<dbReference type="PANTHER" id="PTHR32089:SF119">
    <property type="entry name" value="METHYL-ACCEPTING CHEMOTAXIS PROTEIN CTPL"/>
    <property type="match status" value="1"/>
</dbReference>
<dbReference type="InterPro" id="IPR033479">
    <property type="entry name" value="dCache_1"/>
</dbReference>
<dbReference type="SUPFAM" id="SSF103190">
    <property type="entry name" value="Sensory domain-like"/>
    <property type="match status" value="1"/>
</dbReference>
<dbReference type="SMART" id="SM00304">
    <property type="entry name" value="HAMP"/>
    <property type="match status" value="1"/>
</dbReference>
<dbReference type="CDD" id="cd11386">
    <property type="entry name" value="MCP_signal"/>
    <property type="match status" value="1"/>
</dbReference>
<keyword evidence="3" id="KW-0145">Chemotaxis</keyword>